<evidence type="ECO:0000259" key="7">
    <source>
        <dbReference type="Pfam" id="PF18425"/>
    </source>
</evidence>
<dbReference type="Gene3D" id="2.60.120.1290">
    <property type="match status" value="1"/>
</dbReference>
<sequence>MADQKLENLLNISLQATKEEREKSEELGIGYDPEQNTWELIVRYTGSLDGLRIRYPQIRIRELLNQYAVLIVPETLVDAVSQETVIEYVEKPKQLYFELQAGKAASCINAVQQGMNNPFGLFGKGTIVAVIDTGIRAESMEFRNADGSTRILNIWDQTTGTEYDRSQIDEALQNETKDTAGIPGADVLGHGTQVAAIACGSSGVAAQADILVVKLGLAAKNGFPRTTQLMEALDYVVRKAIDYGKPLAVNISFGNNYGDHTGSSLLENFINDIADSWKCSICIGSGNEGLGAVHTGGTLTEDMEETVELAVSSYETGLSIQIWKDYWDDIAVEIIAPSGRNLGRIQENSRVSRIRYKDMELLTYFGEPSPFRIRQEIYIDMIPQTVYIQSGLWKLRLIPRSIRNGRYDMWLPAQGALNFGTGFTSPDSASTFTIPSAAAKAVTVGAYDAGTGSAAPFSGRGYIVEIGGSLMVKPELAAPGVNVLVPSVSGMARVSGTSYATPFVTGSAALLMEWGIVRGNDAFLYGEKLKAYLIKGAEPLAGAAVPDTQTGWGRLCLKNSLPQA</sequence>
<dbReference type="PANTHER" id="PTHR43806:SF11">
    <property type="entry name" value="CEREVISIN-RELATED"/>
    <property type="match status" value="1"/>
</dbReference>
<evidence type="ECO:0000256" key="3">
    <source>
        <dbReference type="ARBA" id="ARBA00022801"/>
    </source>
</evidence>
<dbReference type="PIRSF" id="PIRSF037894">
    <property type="entry name" value="Subtilisin_rel_CspABC"/>
    <property type="match status" value="1"/>
</dbReference>
<accession>A0ABV1H5I4</accession>
<dbReference type="EMBL" id="JBBMFS010000005">
    <property type="protein sequence ID" value="MEQ2554960.1"/>
    <property type="molecule type" value="Genomic_DNA"/>
</dbReference>
<keyword evidence="9" id="KW-1185">Reference proteome</keyword>
<keyword evidence="4 5" id="KW-0720">Serine protease</keyword>
<dbReference type="InterPro" id="IPR050131">
    <property type="entry name" value="Peptidase_S8_subtilisin-like"/>
</dbReference>
<dbReference type="Gene3D" id="3.40.50.200">
    <property type="entry name" value="Peptidase S8/S53 domain"/>
    <property type="match status" value="1"/>
</dbReference>
<dbReference type="PROSITE" id="PS51892">
    <property type="entry name" value="SUBTILASE"/>
    <property type="match status" value="1"/>
</dbReference>
<dbReference type="SUPFAM" id="SSF52743">
    <property type="entry name" value="Subtilisin-like"/>
    <property type="match status" value="1"/>
</dbReference>
<dbReference type="PANTHER" id="PTHR43806">
    <property type="entry name" value="PEPTIDASE S8"/>
    <property type="match status" value="1"/>
</dbReference>
<keyword evidence="2 5" id="KW-0645">Protease</keyword>
<dbReference type="InterPro" id="IPR041365">
    <property type="entry name" value="CspB_prodomain"/>
</dbReference>
<comment type="caution">
    <text evidence="8">The sequence shown here is derived from an EMBL/GenBank/DDBJ whole genome shotgun (WGS) entry which is preliminary data.</text>
</comment>
<feature type="domain" description="Peptidase S8/S53" evidence="6">
    <location>
        <begin position="123"/>
        <end position="297"/>
    </location>
</feature>
<dbReference type="InterPro" id="IPR023828">
    <property type="entry name" value="Peptidase_S8_Ser-AS"/>
</dbReference>
<organism evidence="8 9">
    <name type="scientific">Lachnospira intestinalis</name>
    <dbReference type="NCBI Taxonomy" id="3133158"/>
    <lineage>
        <taxon>Bacteria</taxon>
        <taxon>Bacillati</taxon>
        <taxon>Bacillota</taxon>
        <taxon>Clostridia</taxon>
        <taxon>Lachnospirales</taxon>
        <taxon>Lachnospiraceae</taxon>
        <taxon>Lachnospira</taxon>
    </lineage>
</organism>
<evidence type="ECO:0000313" key="8">
    <source>
        <dbReference type="EMBL" id="MEQ2554960.1"/>
    </source>
</evidence>
<feature type="active site" description="Charge relay system" evidence="5">
    <location>
        <position position="190"/>
    </location>
</feature>
<dbReference type="InterPro" id="IPR036852">
    <property type="entry name" value="Peptidase_S8/S53_dom_sf"/>
</dbReference>
<evidence type="ECO:0000256" key="1">
    <source>
        <dbReference type="ARBA" id="ARBA00011073"/>
    </source>
</evidence>
<dbReference type="InterPro" id="IPR034045">
    <property type="entry name" value="Pep_S8_CspA-like"/>
</dbReference>
<dbReference type="EC" id="3.4.-.-" evidence="8"/>
<dbReference type="PRINTS" id="PR00723">
    <property type="entry name" value="SUBTILISIN"/>
</dbReference>
<dbReference type="Gene3D" id="3.30.70.2980">
    <property type="match status" value="1"/>
</dbReference>
<dbReference type="InterPro" id="IPR015500">
    <property type="entry name" value="Peptidase_S8_subtilisin-rel"/>
</dbReference>
<feature type="active site" description="Charge relay system" evidence="5">
    <location>
        <position position="498"/>
    </location>
</feature>
<feature type="domain" description="Peptidase S8/S53" evidence="6">
    <location>
        <begin position="426"/>
        <end position="553"/>
    </location>
</feature>
<dbReference type="InterPro" id="IPR000209">
    <property type="entry name" value="Peptidase_S8/S53_dom"/>
</dbReference>
<dbReference type="InterPro" id="IPR017310">
    <property type="entry name" value="Pept_S8A_subtilisin_clostridia"/>
</dbReference>
<evidence type="ECO:0000259" key="6">
    <source>
        <dbReference type="Pfam" id="PF00082"/>
    </source>
</evidence>
<proteinExistence type="inferred from homology"/>
<evidence type="ECO:0000313" key="9">
    <source>
        <dbReference type="Proteomes" id="UP001546774"/>
    </source>
</evidence>
<protein>
    <submittedName>
        <fullName evidence="8">S8 family peptidase</fullName>
        <ecNumber evidence="8">3.4.-.-</ecNumber>
    </submittedName>
</protein>
<dbReference type="GO" id="GO:0016787">
    <property type="term" value="F:hydrolase activity"/>
    <property type="evidence" value="ECO:0007669"/>
    <property type="project" value="UniProtKB-KW"/>
</dbReference>
<evidence type="ECO:0000256" key="5">
    <source>
        <dbReference type="PROSITE-ProRule" id="PRU01240"/>
    </source>
</evidence>
<dbReference type="PROSITE" id="PS00138">
    <property type="entry name" value="SUBTILASE_SER"/>
    <property type="match status" value="1"/>
</dbReference>
<evidence type="ECO:0000256" key="4">
    <source>
        <dbReference type="ARBA" id="ARBA00022825"/>
    </source>
</evidence>
<dbReference type="Pfam" id="PF18425">
    <property type="entry name" value="CspB_prodomain"/>
    <property type="match status" value="1"/>
</dbReference>
<comment type="similarity">
    <text evidence="1 5">Belongs to the peptidase S8 family.</text>
</comment>
<dbReference type="Pfam" id="PF00082">
    <property type="entry name" value="Peptidase_S8"/>
    <property type="match status" value="2"/>
</dbReference>
<gene>
    <name evidence="8" type="ORF">WMO37_07985</name>
</gene>
<dbReference type="CDD" id="cd07478">
    <property type="entry name" value="Peptidases_S8_CspA-like"/>
    <property type="match status" value="1"/>
</dbReference>
<feature type="active site" description="Charge relay system" evidence="5">
    <location>
        <position position="132"/>
    </location>
</feature>
<dbReference type="Proteomes" id="UP001546774">
    <property type="component" value="Unassembled WGS sequence"/>
</dbReference>
<keyword evidence="3 5" id="KW-0378">Hydrolase</keyword>
<evidence type="ECO:0000256" key="2">
    <source>
        <dbReference type="ARBA" id="ARBA00022670"/>
    </source>
</evidence>
<reference evidence="8" key="1">
    <citation type="submission" date="2024-03" db="EMBL/GenBank/DDBJ databases">
        <title>Human intestinal bacterial collection.</title>
        <authorList>
            <person name="Pauvert C."/>
            <person name="Hitch T.C.A."/>
            <person name="Clavel T."/>
        </authorList>
    </citation>
    <scope>NUCLEOTIDE SEQUENCE [LARGE SCALE GENOMIC DNA]</scope>
    <source>
        <strain evidence="8">CLA-AA-H89B</strain>
    </source>
</reference>
<feature type="domain" description="Csp protease B prodomain" evidence="7">
    <location>
        <begin position="4"/>
        <end position="93"/>
    </location>
</feature>
<name>A0ABV1H5I4_9FIRM</name>